<dbReference type="CDD" id="cd00371">
    <property type="entry name" value="HMA"/>
    <property type="match status" value="1"/>
</dbReference>
<protein>
    <recommendedName>
        <fullName evidence="1">HMA domain-containing protein</fullName>
    </recommendedName>
</protein>
<dbReference type="KEGG" id="fwa:DCMF_02955"/>
<dbReference type="Gene3D" id="3.30.70.100">
    <property type="match status" value="1"/>
</dbReference>
<evidence type="ECO:0000259" key="1">
    <source>
        <dbReference type="PROSITE" id="PS50846"/>
    </source>
</evidence>
<dbReference type="InterPro" id="IPR036163">
    <property type="entry name" value="HMA_dom_sf"/>
</dbReference>
<evidence type="ECO:0000313" key="3">
    <source>
        <dbReference type="Proteomes" id="UP000323521"/>
    </source>
</evidence>
<dbReference type="SUPFAM" id="SSF55008">
    <property type="entry name" value="HMA, heavy metal-associated domain"/>
    <property type="match status" value="1"/>
</dbReference>
<dbReference type="Pfam" id="PF00403">
    <property type="entry name" value="HMA"/>
    <property type="match status" value="1"/>
</dbReference>
<dbReference type="GO" id="GO:0046872">
    <property type="term" value="F:metal ion binding"/>
    <property type="evidence" value="ECO:0007669"/>
    <property type="project" value="InterPro"/>
</dbReference>
<dbReference type="AlphaFoldDB" id="A0A3G1KN21"/>
<organism evidence="2 3">
    <name type="scientific">Formimonas warabiya</name>
    <dbReference type="NCBI Taxonomy" id="1761012"/>
    <lineage>
        <taxon>Bacteria</taxon>
        <taxon>Bacillati</taxon>
        <taxon>Bacillota</taxon>
        <taxon>Clostridia</taxon>
        <taxon>Eubacteriales</taxon>
        <taxon>Peptococcaceae</taxon>
        <taxon>Candidatus Formimonas</taxon>
    </lineage>
</organism>
<proteinExistence type="predicted"/>
<keyword evidence="3" id="KW-1185">Reference proteome</keyword>
<name>A0A3G1KN21_FORW1</name>
<reference evidence="2 3" key="1">
    <citation type="submission" date="2016-10" db="EMBL/GenBank/DDBJ databases">
        <title>Complete Genome Sequence of Peptococcaceae strain DCMF.</title>
        <authorList>
            <person name="Edwards R.J."/>
            <person name="Holland S.I."/>
            <person name="Deshpande N.P."/>
            <person name="Wong Y.K."/>
            <person name="Ertan H."/>
            <person name="Manefield M."/>
            <person name="Russell T.L."/>
            <person name="Lee M.J."/>
        </authorList>
    </citation>
    <scope>NUCLEOTIDE SEQUENCE [LARGE SCALE GENOMIC DNA]</scope>
    <source>
        <strain evidence="2 3">DCMF</strain>
    </source>
</reference>
<accession>A0A3G1KN21</accession>
<dbReference type="OrthoDB" id="9813965at2"/>
<feature type="domain" description="HMA" evidence="1">
    <location>
        <begin position="3"/>
        <end position="69"/>
    </location>
</feature>
<dbReference type="EMBL" id="CP017634">
    <property type="protein sequence ID" value="ATW23891.1"/>
    <property type="molecule type" value="Genomic_DNA"/>
</dbReference>
<dbReference type="RefSeq" id="WP_148133059.1">
    <property type="nucleotide sequence ID" value="NZ_CP017634.1"/>
</dbReference>
<dbReference type="PROSITE" id="PS50846">
    <property type="entry name" value="HMA_2"/>
    <property type="match status" value="1"/>
</dbReference>
<sequence length="71" mass="7863">MSIRAELNVEDMNCSDCKAVVEKSLTALDGVENVIIDEAGKKVTVKYDEIKVTLVDIKQTLMEKGYSVIEV</sequence>
<dbReference type="Proteomes" id="UP000323521">
    <property type="component" value="Chromosome"/>
</dbReference>
<dbReference type="InterPro" id="IPR006121">
    <property type="entry name" value="HMA_dom"/>
</dbReference>
<gene>
    <name evidence="2" type="ORF">DCMF_02955</name>
</gene>
<evidence type="ECO:0000313" key="2">
    <source>
        <dbReference type="EMBL" id="ATW23891.1"/>
    </source>
</evidence>